<organism evidence="2 3">
    <name type="scientific">Eiseniibacteriota bacterium</name>
    <dbReference type="NCBI Taxonomy" id="2212470"/>
    <lineage>
        <taxon>Bacteria</taxon>
        <taxon>Candidatus Eiseniibacteriota</taxon>
    </lineage>
</organism>
<dbReference type="InterPro" id="IPR013549">
    <property type="entry name" value="DUF1731"/>
</dbReference>
<evidence type="ECO:0000313" key="3">
    <source>
        <dbReference type="Proteomes" id="UP000317716"/>
    </source>
</evidence>
<dbReference type="Pfam" id="PF08338">
    <property type="entry name" value="DUF1731"/>
    <property type="match status" value="1"/>
</dbReference>
<proteinExistence type="predicted"/>
<accession>A0A538SQ36</accession>
<sequence length="68" mass="7488">MPAPAFALRLLLGREMADELLLASQRVEPRRLQETGYAFRFPALEPALLHVLARGSAARSLTTRADAI</sequence>
<evidence type="ECO:0000313" key="2">
    <source>
        <dbReference type="EMBL" id="TMQ53475.1"/>
    </source>
</evidence>
<dbReference type="Proteomes" id="UP000317716">
    <property type="component" value="Unassembled WGS sequence"/>
</dbReference>
<dbReference type="EMBL" id="VBOS01000298">
    <property type="protein sequence ID" value="TMQ53475.1"/>
    <property type="molecule type" value="Genomic_DNA"/>
</dbReference>
<dbReference type="AlphaFoldDB" id="A0A538SQ36"/>
<protein>
    <submittedName>
        <fullName evidence="2">DUF1731 domain-containing protein</fullName>
    </submittedName>
</protein>
<comment type="caution">
    <text evidence="2">The sequence shown here is derived from an EMBL/GenBank/DDBJ whole genome shotgun (WGS) entry which is preliminary data.</text>
</comment>
<gene>
    <name evidence="2" type="ORF">E6K72_08450</name>
</gene>
<dbReference type="Gene3D" id="3.40.50.720">
    <property type="entry name" value="NAD(P)-binding Rossmann-like Domain"/>
    <property type="match status" value="1"/>
</dbReference>
<name>A0A538SQ36_UNCEI</name>
<evidence type="ECO:0000259" key="1">
    <source>
        <dbReference type="Pfam" id="PF08338"/>
    </source>
</evidence>
<reference evidence="2 3" key="1">
    <citation type="journal article" date="2019" name="Nat. Microbiol.">
        <title>Mediterranean grassland soil C-N compound turnover is dependent on rainfall and depth, and is mediated by genomically divergent microorganisms.</title>
        <authorList>
            <person name="Diamond S."/>
            <person name="Andeer P.F."/>
            <person name="Li Z."/>
            <person name="Crits-Christoph A."/>
            <person name="Burstein D."/>
            <person name="Anantharaman K."/>
            <person name="Lane K.R."/>
            <person name="Thomas B.C."/>
            <person name="Pan C."/>
            <person name="Northen T.R."/>
            <person name="Banfield J.F."/>
        </authorList>
    </citation>
    <scope>NUCLEOTIDE SEQUENCE [LARGE SCALE GENOMIC DNA]</scope>
    <source>
        <strain evidence="2">WS_2</strain>
    </source>
</reference>
<feature type="domain" description="DUF1731" evidence="1">
    <location>
        <begin position="3"/>
        <end position="50"/>
    </location>
</feature>